<feature type="domain" description="RNA polymerase sigma factor 70 region 4 type 2" evidence="5">
    <location>
        <begin position="135"/>
        <end position="185"/>
    </location>
</feature>
<keyword evidence="7" id="KW-1185">Reference proteome</keyword>
<dbReference type="Proteomes" id="UP000266183">
    <property type="component" value="Chromosome"/>
</dbReference>
<keyword evidence="2" id="KW-0805">Transcription regulation</keyword>
<dbReference type="InterPro" id="IPR013325">
    <property type="entry name" value="RNA_pol_sigma_r2"/>
</dbReference>
<evidence type="ECO:0000256" key="4">
    <source>
        <dbReference type="ARBA" id="ARBA00023163"/>
    </source>
</evidence>
<dbReference type="InterPro" id="IPR013324">
    <property type="entry name" value="RNA_pol_sigma_r3/r4-like"/>
</dbReference>
<dbReference type="InterPro" id="IPR036388">
    <property type="entry name" value="WH-like_DNA-bd_sf"/>
</dbReference>
<evidence type="ECO:0000256" key="3">
    <source>
        <dbReference type="ARBA" id="ARBA00023082"/>
    </source>
</evidence>
<dbReference type="InterPro" id="IPR013249">
    <property type="entry name" value="RNA_pol_sigma70_r4_t2"/>
</dbReference>
<protein>
    <submittedName>
        <fullName evidence="6">RNA polymerase sigma factor</fullName>
    </submittedName>
</protein>
<proteinExistence type="inferred from homology"/>
<dbReference type="Gene3D" id="1.10.10.10">
    <property type="entry name" value="Winged helix-like DNA-binding domain superfamily/Winged helix DNA-binding domain"/>
    <property type="match status" value="1"/>
</dbReference>
<evidence type="ECO:0000256" key="1">
    <source>
        <dbReference type="ARBA" id="ARBA00010641"/>
    </source>
</evidence>
<reference evidence="7" key="1">
    <citation type="submission" date="2018-09" db="EMBL/GenBank/DDBJ databases">
        <title>Chryseolinea sp. KIS68-18 isolated from soil.</title>
        <authorList>
            <person name="Weon H.-Y."/>
            <person name="Kwon S.-W."/>
            <person name="Lee S.A."/>
        </authorList>
    </citation>
    <scope>NUCLEOTIDE SEQUENCE [LARGE SCALE GENOMIC DNA]</scope>
    <source>
        <strain evidence="7">KIS68-18</strain>
    </source>
</reference>
<evidence type="ECO:0000313" key="7">
    <source>
        <dbReference type="Proteomes" id="UP000266183"/>
    </source>
</evidence>
<dbReference type="GO" id="GO:0016987">
    <property type="term" value="F:sigma factor activity"/>
    <property type="evidence" value="ECO:0007669"/>
    <property type="project" value="UniProtKB-KW"/>
</dbReference>
<dbReference type="InterPro" id="IPR039425">
    <property type="entry name" value="RNA_pol_sigma-70-like"/>
</dbReference>
<dbReference type="NCBIfam" id="TIGR02937">
    <property type="entry name" value="sigma70-ECF"/>
    <property type="match status" value="1"/>
</dbReference>
<accession>A0A385SS11</accession>
<dbReference type="SUPFAM" id="SSF88946">
    <property type="entry name" value="Sigma2 domain of RNA polymerase sigma factors"/>
    <property type="match status" value="1"/>
</dbReference>
<dbReference type="GO" id="GO:0003677">
    <property type="term" value="F:DNA binding"/>
    <property type="evidence" value="ECO:0007669"/>
    <property type="project" value="InterPro"/>
</dbReference>
<gene>
    <name evidence="6" type="ORF">D4L85_23695</name>
</gene>
<dbReference type="KEGG" id="chk:D4L85_23695"/>
<dbReference type="PANTHER" id="PTHR43133:SF46">
    <property type="entry name" value="RNA POLYMERASE SIGMA-70 FACTOR ECF SUBFAMILY"/>
    <property type="match status" value="1"/>
</dbReference>
<dbReference type="SUPFAM" id="SSF88659">
    <property type="entry name" value="Sigma3 and sigma4 domains of RNA polymerase sigma factors"/>
    <property type="match status" value="1"/>
</dbReference>
<dbReference type="InterPro" id="IPR014284">
    <property type="entry name" value="RNA_pol_sigma-70_dom"/>
</dbReference>
<dbReference type="CDD" id="cd06171">
    <property type="entry name" value="Sigma70_r4"/>
    <property type="match status" value="1"/>
</dbReference>
<keyword evidence="4" id="KW-0804">Transcription</keyword>
<dbReference type="Pfam" id="PF08281">
    <property type="entry name" value="Sigma70_r4_2"/>
    <property type="match status" value="1"/>
</dbReference>
<dbReference type="PANTHER" id="PTHR43133">
    <property type="entry name" value="RNA POLYMERASE ECF-TYPE SIGMA FACTO"/>
    <property type="match status" value="1"/>
</dbReference>
<evidence type="ECO:0000259" key="5">
    <source>
        <dbReference type="Pfam" id="PF08281"/>
    </source>
</evidence>
<evidence type="ECO:0000313" key="6">
    <source>
        <dbReference type="EMBL" id="AYB33406.1"/>
    </source>
</evidence>
<comment type="similarity">
    <text evidence="1">Belongs to the sigma-70 factor family. ECF subfamily.</text>
</comment>
<name>A0A385SS11_9BACT</name>
<sequence>MPMKAKPVYTTECEKDCDEVIWGDFRNGDKSAFATLYHRYFKTLIQHGLRVSGDKDLVKDCIHDLFMEIWKNKLNLSTPDSVKAYLISSLQRKVIRQLKKIRTRENGVLQWPTLDFVHSKEDQIISEQRKEEQRRKISRALEVLTKRQKEAVYLKFYSNLSYTEIANLMAISTESIYNLVSKAMDNLQGELTKLPEHKFQ</sequence>
<dbReference type="Gene3D" id="1.10.1740.10">
    <property type="match status" value="1"/>
</dbReference>
<dbReference type="AlphaFoldDB" id="A0A385SS11"/>
<dbReference type="EMBL" id="CP032382">
    <property type="protein sequence ID" value="AYB33406.1"/>
    <property type="molecule type" value="Genomic_DNA"/>
</dbReference>
<organism evidence="6 7">
    <name type="scientific">Chryseolinea soli</name>
    <dbReference type="NCBI Taxonomy" id="2321403"/>
    <lineage>
        <taxon>Bacteria</taxon>
        <taxon>Pseudomonadati</taxon>
        <taxon>Bacteroidota</taxon>
        <taxon>Cytophagia</taxon>
        <taxon>Cytophagales</taxon>
        <taxon>Fulvivirgaceae</taxon>
        <taxon>Chryseolinea</taxon>
    </lineage>
</organism>
<keyword evidence="3" id="KW-0731">Sigma factor</keyword>
<dbReference type="GO" id="GO:0006352">
    <property type="term" value="P:DNA-templated transcription initiation"/>
    <property type="evidence" value="ECO:0007669"/>
    <property type="project" value="InterPro"/>
</dbReference>
<evidence type="ECO:0000256" key="2">
    <source>
        <dbReference type="ARBA" id="ARBA00023015"/>
    </source>
</evidence>